<dbReference type="PANTHER" id="PTHR10371:SF3">
    <property type="entry name" value="NADH DEHYDROGENASE [UBIQUINONE] FLAVOPROTEIN 2, MITOCHONDRIAL"/>
    <property type="match status" value="1"/>
</dbReference>
<dbReference type="FunFam" id="1.10.10.1590:FF:000001">
    <property type="entry name" value="NADH-quinone oxidoreductase subunit E"/>
    <property type="match status" value="1"/>
</dbReference>
<dbReference type="eggNOG" id="COG1905">
    <property type="taxonomic scope" value="Bacteria"/>
</dbReference>
<evidence type="ECO:0000256" key="11">
    <source>
        <dbReference type="PIRSR" id="PIRSR000216-1"/>
    </source>
</evidence>
<name>G7USJ3_PSEUP</name>
<keyword evidence="4 11" id="KW-0479">Metal-binding</keyword>
<dbReference type="CDD" id="cd03064">
    <property type="entry name" value="TRX_Fd_NuoE"/>
    <property type="match status" value="1"/>
</dbReference>
<keyword evidence="3 11" id="KW-0001">2Fe-2S</keyword>
<dbReference type="PIRSF" id="PIRSF000216">
    <property type="entry name" value="NADH_DH_24kDa"/>
    <property type="match status" value="1"/>
</dbReference>
<dbReference type="Pfam" id="PF01257">
    <property type="entry name" value="2Fe-2S_thioredx"/>
    <property type="match status" value="1"/>
</dbReference>
<keyword evidence="13" id="KW-1185">Reference proteome</keyword>
<evidence type="ECO:0000256" key="5">
    <source>
        <dbReference type="ARBA" id="ARBA00023004"/>
    </source>
</evidence>
<feature type="binding site" evidence="11">
    <location>
        <position position="105"/>
    </location>
    <ligand>
        <name>[2Fe-2S] cluster</name>
        <dbReference type="ChEBI" id="CHEBI:190135"/>
    </ligand>
</feature>
<evidence type="ECO:0000256" key="7">
    <source>
        <dbReference type="ARBA" id="ARBA00031580"/>
    </source>
</evidence>
<dbReference type="Proteomes" id="UP000005870">
    <property type="component" value="Chromosome"/>
</dbReference>
<proteinExistence type="inferred from homology"/>
<dbReference type="AlphaFoldDB" id="G7USJ3"/>
<comment type="catalytic activity">
    <reaction evidence="10">
        <text>a quinone + NADH + 5 H(+)(in) = a quinol + NAD(+) + 4 H(+)(out)</text>
        <dbReference type="Rhea" id="RHEA:57888"/>
        <dbReference type="ChEBI" id="CHEBI:15378"/>
        <dbReference type="ChEBI" id="CHEBI:24646"/>
        <dbReference type="ChEBI" id="CHEBI:57540"/>
        <dbReference type="ChEBI" id="CHEBI:57945"/>
        <dbReference type="ChEBI" id="CHEBI:132124"/>
    </reaction>
</comment>
<feature type="binding site" evidence="11">
    <location>
        <position position="142"/>
    </location>
    <ligand>
        <name>[2Fe-2S] cluster</name>
        <dbReference type="ChEBI" id="CHEBI:190135"/>
    </ligand>
</feature>
<comment type="similarity">
    <text evidence="1">Belongs to the complex I 24 kDa subunit family.</text>
</comment>
<dbReference type="PANTHER" id="PTHR10371">
    <property type="entry name" value="NADH DEHYDROGENASE UBIQUINONE FLAVOPROTEIN 2, MITOCHONDRIAL"/>
    <property type="match status" value="1"/>
</dbReference>
<reference evidence="12 13" key="1">
    <citation type="journal article" date="2012" name="J. Bacteriol.">
        <title>Complete Genome Sequence of the BTEX-Degrading Bacterium Pseudoxanthomonas spadix BD-a59.</title>
        <authorList>
            <person name="Lee S.H."/>
            <person name="Jin H.M."/>
            <person name="Lee H.J."/>
            <person name="Kim J.M."/>
            <person name="Jeon C.O."/>
        </authorList>
    </citation>
    <scope>NUCLEOTIDE SEQUENCE [LARGE SCALE GENOMIC DNA]</scope>
    <source>
        <strain evidence="12 13">BD-a59</strain>
    </source>
</reference>
<gene>
    <name evidence="12" type="ordered locus">DSC_07070</name>
</gene>
<dbReference type="NCBIfam" id="TIGR01958">
    <property type="entry name" value="nuoE_fam"/>
    <property type="match status" value="1"/>
</dbReference>
<evidence type="ECO:0000256" key="3">
    <source>
        <dbReference type="ARBA" id="ARBA00022714"/>
    </source>
</evidence>
<dbReference type="Gene3D" id="1.10.10.1590">
    <property type="entry name" value="NADH-quinone oxidoreductase subunit E"/>
    <property type="match status" value="1"/>
</dbReference>
<feature type="binding site" evidence="11">
    <location>
        <position position="100"/>
    </location>
    <ligand>
        <name>[2Fe-2S] cluster</name>
        <dbReference type="ChEBI" id="CHEBI:190135"/>
    </ligand>
</feature>
<accession>G7USJ3</accession>
<keyword evidence="5 11" id="KW-0408">Iron</keyword>
<keyword evidence="6 11" id="KW-0411">Iron-sulfur</keyword>
<dbReference type="HOGENOM" id="CLU_054362_2_0_6"/>
<protein>
    <recommendedName>
        <fullName evidence="2">NADH-quinone oxidoreductase subunit E</fullName>
    </recommendedName>
    <alternativeName>
        <fullName evidence="7">NADH dehydrogenase I subunit E</fullName>
    </alternativeName>
    <alternativeName>
        <fullName evidence="8">NDH-1 subunit E</fullName>
    </alternativeName>
</protein>
<evidence type="ECO:0000313" key="12">
    <source>
        <dbReference type="EMBL" id="AER56065.1"/>
    </source>
</evidence>
<evidence type="ECO:0000256" key="6">
    <source>
        <dbReference type="ARBA" id="ARBA00023014"/>
    </source>
</evidence>
<feature type="binding site" evidence="11">
    <location>
        <position position="146"/>
    </location>
    <ligand>
        <name>[2Fe-2S] cluster</name>
        <dbReference type="ChEBI" id="CHEBI:190135"/>
    </ligand>
</feature>
<evidence type="ECO:0000256" key="1">
    <source>
        <dbReference type="ARBA" id="ARBA00010643"/>
    </source>
</evidence>
<dbReference type="Gene3D" id="3.40.30.10">
    <property type="entry name" value="Glutaredoxin"/>
    <property type="match status" value="1"/>
</dbReference>
<dbReference type="InterPro" id="IPR041921">
    <property type="entry name" value="NuoE_N"/>
</dbReference>
<dbReference type="GO" id="GO:0003954">
    <property type="term" value="F:NADH dehydrogenase activity"/>
    <property type="evidence" value="ECO:0007669"/>
    <property type="project" value="TreeGrafter"/>
</dbReference>
<dbReference type="SUPFAM" id="SSF52833">
    <property type="entry name" value="Thioredoxin-like"/>
    <property type="match status" value="1"/>
</dbReference>
<dbReference type="NCBIfam" id="NF005725">
    <property type="entry name" value="PRK07539.1-5"/>
    <property type="match status" value="1"/>
</dbReference>
<evidence type="ECO:0000256" key="10">
    <source>
        <dbReference type="ARBA" id="ARBA00047712"/>
    </source>
</evidence>
<dbReference type="EMBL" id="CP003093">
    <property type="protein sequence ID" value="AER56065.1"/>
    <property type="molecule type" value="Genomic_DNA"/>
</dbReference>
<comment type="cofactor">
    <cofactor evidence="11">
        <name>[2Fe-2S] cluster</name>
        <dbReference type="ChEBI" id="CHEBI:190135"/>
    </cofactor>
    <text evidence="11">Binds 1 [2Fe-2S] cluster.</text>
</comment>
<dbReference type="STRING" id="1045855.DSC_07070"/>
<evidence type="ECO:0000256" key="8">
    <source>
        <dbReference type="ARBA" id="ARBA00032788"/>
    </source>
</evidence>
<evidence type="ECO:0000256" key="2">
    <source>
        <dbReference type="ARBA" id="ARBA00019898"/>
    </source>
</evidence>
<sequence>MRATGNFENARHVDPMVVLSEKTRAHIDHWLSKFPPDRKRSAVLQGLHAAQEQNGGWLNDELIAAVARYLDIPPVWAYEVASFYSMFELEKVGRHNVAFCTNISCWLNGGEELAQHAERKLGCKRGQSTADGRIFLKREEECLAACSAAPMMVINGHYHEHLTPEKVDALLDGLE</sequence>
<dbReference type="GO" id="GO:0051537">
    <property type="term" value="F:2 iron, 2 sulfur cluster binding"/>
    <property type="evidence" value="ECO:0007669"/>
    <property type="project" value="UniProtKB-KW"/>
</dbReference>
<dbReference type="KEGG" id="psd:DSC_07070"/>
<evidence type="ECO:0000256" key="9">
    <source>
        <dbReference type="ARBA" id="ARBA00034078"/>
    </source>
</evidence>
<evidence type="ECO:0000313" key="13">
    <source>
        <dbReference type="Proteomes" id="UP000005870"/>
    </source>
</evidence>
<dbReference type="OrthoDB" id="9807941at2"/>
<dbReference type="GO" id="GO:0046872">
    <property type="term" value="F:metal ion binding"/>
    <property type="evidence" value="ECO:0007669"/>
    <property type="project" value="UniProtKB-KW"/>
</dbReference>
<dbReference type="RefSeq" id="WP_014160241.1">
    <property type="nucleotide sequence ID" value="NC_016147.2"/>
</dbReference>
<dbReference type="InterPro" id="IPR002023">
    <property type="entry name" value="NuoE-like"/>
</dbReference>
<comment type="cofactor">
    <cofactor evidence="9">
        <name>[2Fe-2S] cluster</name>
        <dbReference type="ChEBI" id="CHEBI:190135"/>
    </cofactor>
</comment>
<organism evidence="12 13">
    <name type="scientific">Pseudoxanthomonas spadix (strain BD-a59)</name>
    <dbReference type="NCBI Taxonomy" id="1045855"/>
    <lineage>
        <taxon>Bacteria</taxon>
        <taxon>Pseudomonadati</taxon>
        <taxon>Pseudomonadota</taxon>
        <taxon>Gammaproteobacteria</taxon>
        <taxon>Lysobacterales</taxon>
        <taxon>Lysobacteraceae</taxon>
        <taxon>Pseudoxanthomonas</taxon>
    </lineage>
</organism>
<dbReference type="InterPro" id="IPR036249">
    <property type="entry name" value="Thioredoxin-like_sf"/>
</dbReference>
<evidence type="ECO:0000256" key="4">
    <source>
        <dbReference type="ARBA" id="ARBA00022723"/>
    </source>
</evidence>
<dbReference type="InterPro" id="IPR042128">
    <property type="entry name" value="NuoE_dom"/>
</dbReference>